<reference evidence="1 3" key="1">
    <citation type="submission" date="2019-03" db="EMBL/GenBank/DDBJ databases">
        <title>Single cell metagenomics reveals metabolic interactions within the superorganism composed of flagellate Streblomastix strix and complex community of Bacteroidetes bacteria on its surface.</title>
        <authorList>
            <person name="Treitli S.C."/>
            <person name="Kolisko M."/>
            <person name="Husnik F."/>
            <person name="Keeling P."/>
            <person name="Hampl V."/>
        </authorList>
    </citation>
    <scope>NUCLEOTIDE SEQUENCE [LARGE SCALE GENOMIC DNA]</scope>
    <source>
        <strain evidence="1">ST1C</strain>
    </source>
</reference>
<accession>A0A5J4PT92</accession>
<dbReference type="Proteomes" id="UP000324800">
    <property type="component" value="Unassembled WGS sequence"/>
</dbReference>
<dbReference type="EMBL" id="SNRW01000221">
    <property type="protein sequence ID" value="KAA6402523.1"/>
    <property type="molecule type" value="Genomic_DNA"/>
</dbReference>
<protein>
    <submittedName>
        <fullName evidence="1">Uncharacterized protein</fullName>
    </submittedName>
</protein>
<dbReference type="AlphaFoldDB" id="A0A5J4PT92"/>
<sequence>GGCVAGPGNMLPSTSGGAKAKALLKDRPLYKDIEDVTSLN</sequence>
<dbReference type="OrthoDB" id="24758at2759"/>
<comment type="caution">
    <text evidence="1">The sequence shown here is derived from an EMBL/GenBank/DDBJ whole genome shotgun (WGS) entry which is preliminary data.</text>
</comment>
<name>A0A5J4PT92_9EUKA</name>
<gene>
    <name evidence="2" type="ORF">EZS28_001946</name>
    <name evidence="1" type="ORF">EZS28_055980</name>
</gene>
<evidence type="ECO:0000313" key="2">
    <source>
        <dbReference type="EMBL" id="KAA6402523.1"/>
    </source>
</evidence>
<evidence type="ECO:0000313" key="1">
    <source>
        <dbReference type="EMBL" id="KAA6312130.1"/>
    </source>
</evidence>
<feature type="non-terminal residue" evidence="1">
    <location>
        <position position="1"/>
    </location>
</feature>
<proteinExistence type="predicted"/>
<evidence type="ECO:0000313" key="3">
    <source>
        <dbReference type="Proteomes" id="UP000324800"/>
    </source>
</evidence>
<dbReference type="EMBL" id="SNRW01048932">
    <property type="protein sequence ID" value="KAA6312130.1"/>
    <property type="molecule type" value="Genomic_DNA"/>
</dbReference>
<organism evidence="1 3">
    <name type="scientific">Streblomastix strix</name>
    <dbReference type="NCBI Taxonomy" id="222440"/>
    <lineage>
        <taxon>Eukaryota</taxon>
        <taxon>Metamonada</taxon>
        <taxon>Preaxostyla</taxon>
        <taxon>Oxymonadida</taxon>
        <taxon>Streblomastigidae</taxon>
        <taxon>Streblomastix</taxon>
    </lineage>
</organism>